<evidence type="ECO:0000313" key="2">
    <source>
        <dbReference type="Proteomes" id="UP001050975"/>
    </source>
</evidence>
<comment type="caution">
    <text evidence="1">The sequence shown here is derived from an EMBL/GenBank/DDBJ whole genome shotgun (WGS) entry which is preliminary data.</text>
</comment>
<dbReference type="EMBL" id="BLAY01000132">
    <property type="protein sequence ID" value="GET41729.1"/>
    <property type="molecule type" value="Genomic_DNA"/>
</dbReference>
<dbReference type="Proteomes" id="UP001050975">
    <property type="component" value="Unassembled WGS sequence"/>
</dbReference>
<proteinExistence type="predicted"/>
<accession>A0AAV3XM33</accession>
<keyword evidence="2" id="KW-1185">Reference proteome</keyword>
<organism evidence="1 2">
    <name type="scientific">Microseira wollei NIES-4236</name>
    <dbReference type="NCBI Taxonomy" id="2530354"/>
    <lineage>
        <taxon>Bacteria</taxon>
        <taxon>Bacillati</taxon>
        <taxon>Cyanobacteriota</taxon>
        <taxon>Cyanophyceae</taxon>
        <taxon>Oscillatoriophycideae</taxon>
        <taxon>Aerosakkonematales</taxon>
        <taxon>Aerosakkonemataceae</taxon>
        <taxon>Microseira</taxon>
    </lineage>
</organism>
<sequence>MSETSELTPIDQATAEELAETIEAFEQYRERLVNEALATAQRAKVMKATAMAQIEPELAKIDGIISELRQRQAALTTGN</sequence>
<dbReference type="AlphaFoldDB" id="A0AAV3XM33"/>
<dbReference type="RefSeq" id="WP_226588276.1">
    <property type="nucleotide sequence ID" value="NZ_BLAY01000132.1"/>
</dbReference>
<reference evidence="1" key="1">
    <citation type="submission" date="2019-10" db="EMBL/GenBank/DDBJ databases">
        <title>Draft genome sequece of Microseira wollei NIES-4236.</title>
        <authorList>
            <person name="Yamaguchi H."/>
            <person name="Suzuki S."/>
            <person name="Kawachi M."/>
        </authorList>
    </citation>
    <scope>NUCLEOTIDE SEQUENCE</scope>
    <source>
        <strain evidence="1">NIES-4236</strain>
    </source>
</reference>
<gene>
    <name evidence="1" type="ORF">MiSe_65430</name>
</gene>
<protein>
    <submittedName>
        <fullName evidence="1">Uncharacterized protein</fullName>
    </submittedName>
</protein>
<evidence type="ECO:0000313" key="1">
    <source>
        <dbReference type="EMBL" id="GET41729.1"/>
    </source>
</evidence>
<name>A0AAV3XM33_9CYAN</name>